<keyword evidence="7" id="KW-1185">Reference proteome</keyword>
<dbReference type="GO" id="GO:0045087">
    <property type="term" value="P:innate immune response"/>
    <property type="evidence" value="ECO:0007669"/>
    <property type="project" value="UniProtKB-KW"/>
</dbReference>
<dbReference type="AlphaFoldDB" id="A0ABD2WYY2"/>
<sequence>MTSILNSLYTITYFILILVSSSRLVLSKSPDDSKYADENSDEYTDYQPPSQVTPRRFPHIISRKEWNASAPSFEIDKFKYQPVQQLQLHKNDAEVCQTLGECKILMRYIQSSDIKQKGWSDLGGNFYIAADSIVFEGRGWDNVGDPSRQNFDSSLEFVIIGKIKDALKFINVVESLIYMGAEKGKLTIGIHGIDAEWLWGYN</sequence>
<accession>A0ABD2WYY2</accession>
<evidence type="ECO:0000256" key="4">
    <source>
        <dbReference type="SAM" id="SignalP"/>
    </source>
</evidence>
<keyword evidence="2" id="KW-0391">Immunity</keyword>
<dbReference type="SMART" id="SM00701">
    <property type="entry name" value="PGRP"/>
    <property type="match status" value="1"/>
</dbReference>
<dbReference type="InterPro" id="IPR036505">
    <property type="entry name" value="Amidase/PGRP_sf"/>
</dbReference>
<dbReference type="InterPro" id="IPR006619">
    <property type="entry name" value="PGRP_domain_met/bac"/>
</dbReference>
<evidence type="ECO:0000256" key="2">
    <source>
        <dbReference type="ARBA" id="ARBA00022859"/>
    </source>
</evidence>
<feature type="chain" id="PRO_5044883243" description="Peptidoglycan recognition protein family domain-containing protein" evidence="4">
    <location>
        <begin position="28"/>
        <end position="202"/>
    </location>
</feature>
<evidence type="ECO:0000256" key="1">
    <source>
        <dbReference type="ARBA" id="ARBA00022588"/>
    </source>
</evidence>
<comment type="caution">
    <text evidence="6">The sequence shown here is derived from an EMBL/GenBank/DDBJ whole genome shotgun (WGS) entry which is preliminary data.</text>
</comment>
<evidence type="ECO:0000313" key="6">
    <source>
        <dbReference type="EMBL" id="KAL3398326.1"/>
    </source>
</evidence>
<feature type="signal peptide" evidence="4">
    <location>
        <begin position="1"/>
        <end position="27"/>
    </location>
</feature>
<dbReference type="SUPFAM" id="SSF55846">
    <property type="entry name" value="N-acetylmuramoyl-L-alanine amidase-like"/>
    <property type="match status" value="1"/>
</dbReference>
<evidence type="ECO:0000313" key="7">
    <source>
        <dbReference type="Proteomes" id="UP001627154"/>
    </source>
</evidence>
<dbReference type="EMBL" id="JBJJXI010000059">
    <property type="protein sequence ID" value="KAL3398326.1"/>
    <property type="molecule type" value="Genomic_DNA"/>
</dbReference>
<gene>
    <name evidence="6" type="ORF">TKK_007501</name>
</gene>
<dbReference type="Gene3D" id="3.40.80.10">
    <property type="entry name" value="Peptidoglycan recognition protein-like"/>
    <property type="match status" value="1"/>
</dbReference>
<reference evidence="6 7" key="1">
    <citation type="journal article" date="2024" name="bioRxiv">
        <title>A reference genome for Trichogramma kaykai: A tiny desert-dwelling parasitoid wasp with competing sex-ratio distorters.</title>
        <authorList>
            <person name="Culotta J."/>
            <person name="Lindsey A.R."/>
        </authorList>
    </citation>
    <scope>NUCLEOTIDE SEQUENCE [LARGE SCALE GENOMIC DNA]</scope>
    <source>
        <strain evidence="6 7">KSX58</strain>
    </source>
</reference>
<evidence type="ECO:0000256" key="3">
    <source>
        <dbReference type="SAM" id="MobiDB-lite"/>
    </source>
</evidence>
<dbReference type="PANTHER" id="PTHR11022">
    <property type="entry name" value="PEPTIDOGLYCAN RECOGNITION PROTEIN"/>
    <property type="match status" value="1"/>
</dbReference>
<feature type="domain" description="Peptidoglycan recognition protein family" evidence="5">
    <location>
        <begin position="58"/>
        <end position="196"/>
    </location>
</feature>
<organism evidence="6 7">
    <name type="scientific">Trichogramma kaykai</name>
    <dbReference type="NCBI Taxonomy" id="54128"/>
    <lineage>
        <taxon>Eukaryota</taxon>
        <taxon>Metazoa</taxon>
        <taxon>Ecdysozoa</taxon>
        <taxon>Arthropoda</taxon>
        <taxon>Hexapoda</taxon>
        <taxon>Insecta</taxon>
        <taxon>Pterygota</taxon>
        <taxon>Neoptera</taxon>
        <taxon>Endopterygota</taxon>
        <taxon>Hymenoptera</taxon>
        <taxon>Apocrita</taxon>
        <taxon>Proctotrupomorpha</taxon>
        <taxon>Chalcidoidea</taxon>
        <taxon>Trichogrammatidae</taxon>
        <taxon>Trichogramma</taxon>
    </lineage>
</organism>
<keyword evidence="4" id="KW-0732">Signal</keyword>
<dbReference type="PANTHER" id="PTHR11022:SF41">
    <property type="entry name" value="PEPTIDOGLYCAN-RECOGNITION PROTEIN LC-RELATED"/>
    <property type="match status" value="1"/>
</dbReference>
<dbReference type="Proteomes" id="UP001627154">
    <property type="component" value="Unassembled WGS sequence"/>
</dbReference>
<evidence type="ECO:0000259" key="5">
    <source>
        <dbReference type="SMART" id="SM00701"/>
    </source>
</evidence>
<protein>
    <recommendedName>
        <fullName evidence="5">Peptidoglycan recognition protein family domain-containing protein</fullName>
    </recommendedName>
</protein>
<dbReference type="InterPro" id="IPR015510">
    <property type="entry name" value="PGRP"/>
</dbReference>
<proteinExistence type="predicted"/>
<feature type="region of interest" description="Disordered" evidence="3">
    <location>
        <begin position="28"/>
        <end position="53"/>
    </location>
</feature>
<name>A0ABD2WYY2_9HYME</name>
<keyword evidence="1" id="KW-0399">Innate immunity</keyword>